<comment type="caution">
    <text evidence="1">The sequence shown here is derived from an EMBL/GenBank/DDBJ whole genome shotgun (WGS) entry which is preliminary data.</text>
</comment>
<dbReference type="EMBL" id="CM045758">
    <property type="protein sequence ID" value="KAI8030658.1"/>
    <property type="molecule type" value="Genomic_DNA"/>
</dbReference>
<reference evidence="1 2" key="1">
    <citation type="journal article" date="2022" name="Plant J.">
        <title>Chromosome-level genome of Camellia lanceoleosa provides a valuable resource for understanding genome evolution and self-incompatibility.</title>
        <authorList>
            <person name="Gong W."/>
            <person name="Xiao S."/>
            <person name="Wang L."/>
            <person name="Liao Z."/>
            <person name="Chang Y."/>
            <person name="Mo W."/>
            <person name="Hu G."/>
            <person name="Li W."/>
            <person name="Zhao G."/>
            <person name="Zhu H."/>
            <person name="Hu X."/>
            <person name="Ji K."/>
            <person name="Xiang X."/>
            <person name="Song Q."/>
            <person name="Yuan D."/>
            <person name="Jin S."/>
            <person name="Zhang L."/>
        </authorList>
    </citation>
    <scope>NUCLEOTIDE SEQUENCE [LARGE SCALE GENOMIC DNA]</scope>
    <source>
        <strain evidence="1">SQ_2022a</strain>
    </source>
</reference>
<evidence type="ECO:0000313" key="2">
    <source>
        <dbReference type="Proteomes" id="UP001060215"/>
    </source>
</evidence>
<protein>
    <submittedName>
        <fullName evidence="1">L10-interacting MYB domain-containing protein</fullName>
    </submittedName>
</protein>
<proteinExistence type="predicted"/>
<sequence length="412" mass="45276">MVGRDLVTNTRSSSGVEITVVREGRDVHSGLVGVTSFAAPIYVLTSHIMMSIRGYERTRTTLLMATNRSSPRTPSKSQGNAVTATQPQPVHKCQFDSDNTKLFLQLIIAEMEDGNRQLCGLSMVGYKNVANKFLEKTGLLHSAKQMKNKFNNLKKDWVAWKKLENANHGLTRLGYDHETGLFTAPDHWWAKMQAICFHKTFMFPSTMNNRCTKFKSKPVEHVDLMERVYSGTATTGKHAWTPTEMRDDVAAATNAMDVDSGMGPLSAGTPPQLGHDTVGENVVDSSLFEDAPPQPVVDGSANPKWRKRAAPGTFASSMDNLMGIVSKQSDNTVGDCLARLMSTPGLEPSGKLFSFACGIMDSPDNRDIIMALSHNYIVNWLTKKRACTPANVDRDRERGTRLFGSGGAVDLD</sequence>
<organism evidence="1 2">
    <name type="scientific">Camellia lanceoleosa</name>
    <dbReference type="NCBI Taxonomy" id="1840588"/>
    <lineage>
        <taxon>Eukaryota</taxon>
        <taxon>Viridiplantae</taxon>
        <taxon>Streptophyta</taxon>
        <taxon>Embryophyta</taxon>
        <taxon>Tracheophyta</taxon>
        <taxon>Spermatophyta</taxon>
        <taxon>Magnoliopsida</taxon>
        <taxon>eudicotyledons</taxon>
        <taxon>Gunneridae</taxon>
        <taxon>Pentapetalae</taxon>
        <taxon>asterids</taxon>
        <taxon>Ericales</taxon>
        <taxon>Theaceae</taxon>
        <taxon>Camellia</taxon>
    </lineage>
</organism>
<accession>A0ACC0IZR2</accession>
<dbReference type="Proteomes" id="UP001060215">
    <property type="component" value="Chromosome 1"/>
</dbReference>
<gene>
    <name evidence="1" type="ORF">LOK49_LG01G01283</name>
</gene>
<name>A0ACC0IZR2_9ERIC</name>
<evidence type="ECO:0000313" key="1">
    <source>
        <dbReference type="EMBL" id="KAI8030658.1"/>
    </source>
</evidence>
<keyword evidence="2" id="KW-1185">Reference proteome</keyword>